<dbReference type="EMBL" id="CAJOBC010058301">
    <property type="protein sequence ID" value="CAF4200562.1"/>
    <property type="molecule type" value="Genomic_DNA"/>
</dbReference>
<evidence type="ECO:0000256" key="1">
    <source>
        <dbReference type="ARBA" id="ARBA00022737"/>
    </source>
</evidence>
<sequence>MACLGVGQLDNALKYTELILKGNSSAVNEADCQYRLGLIYLHKDDYETALKFFEKGLKLFVEDKDHLETLSVLHYGMGKVYLSTNDYLLSAKHFQLALEIMNLLNEDDFDPDIGVVYCSVASLYSDIKEYDKVLHYCFKAIEIYKKYLPINHSHYTYPFHLLSGVYYERGNLDLCIEYSKKRLQLEEKPWKDDGTAFDINMWLGKCYSDKEDLTNSLKYFKKAAEICEKRMTPLLGKISVGQIHSVIGNLYILTTQYDLAIKHLNKSLAIRRANPEEVLETREIDTLDRLAECYQRIDNYEESYKVSSEALALEDDNSHVGSRVAKIVRVLTTIGAEYAATDTLDLAIKWLERIFDVDNQYPTLTTKEDLASTHEQVSGMYAEKHDFTRAIEHLSKQLDLLVQSNKASREQRSEIHQSLACLHEQKNDFSSAIDHYKVVLTLQNQSLAADCSDSPESSNSNRKRLLCDLTQTHHSIAGCHEKLFDYTTALTHYQTVLDLKVAKRSLLNDAYISLATIYESSGPEQNYRLAIKHYKKLVVMKSKNYAENKSIIADCYTSIAWNYCHLKDTQLGFDYCDKALKIYKECLESEGHSSYAPFYATFACLHYQMNNYEMAWIYCDKSIAVLKDSFPIEKYQYSFYAWIYEVYGLIYLCFNDKHLATLSFKESLNLFQQQQPYPKKEIKRLRQRIYELRLHLHMEDEIHEPVRKKLKVK</sequence>
<accession>A0A815GKU7</accession>
<dbReference type="SUPFAM" id="SSF48452">
    <property type="entry name" value="TPR-like"/>
    <property type="match status" value="4"/>
</dbReference>
<evidence type="ECO:0000313" key="4">
    <source>
        <dbReference type="EMBL" id="CAF1340185.1"/>
    </source>
</evidence>
<dbReference type="Pfam" id="PF13424">
    <property type="entry name" value="TPR_12"/>
    <property type="match status" value="1"/>
</dbReference>
<dbReference type="Proteomes" id="UP000681722">
    <property type="component" value="Unassembled WGS sequence"/>
</dbReference>
<dbReference type="Pfam" id="PF09986">
    <property type="entry name" value="DUF2225"/>
    <property type="match status" value="1"/>
</dbReference>
<dbReference type="AlphaFoldDB" id="A0A815GKU7"/>
<evidence type="ECO:0000313" key="6">
    <source>
        <dbReference type="Proteomes" id="UP000663829"/>
    </source>
</evidence>
<dbReference type="PANTHER" id="PTHR45641">
    <property type="entry name" value="TETRATRICOPEPTIDE REPEAT PROTEIN (AFU_ORTHOLOGUE AFUA_6G03870)"/>
    <property type="match status" value="1"/>
</dbReference>
<evidence type="ECO:0000256" key="2">
    <source>
        <dbReference type="ARBA" id="ARBA00022803"/>
    </source>
</evidence>
<feature type="repeat" description="TPR" evidence="3">
    <location>
        <begin position="30"/>
        <end position="63"/>
    </location>
</feature>
<dbReference type="SMART" id="SM00028">
    <property type="entry name" value="TPR"/>
    <property type="match status" value="13"/>
</dbReference>
<dbReference type="PROSITE" id="PS50005">
    <property type="entry name" value="TPR"/>
    <property type="match status" value="2"/>
</dbReference>
<organism evidence="4 6">
    <name type="scientific">Didymodactylos carnosus</name>
    <dbReference type="NCBI Taxonomy" id="1234261"/>
    <lineage>
        <taxon>Eukaryota</taxon>
        <taxon>Metazoa</taxon>
        <taxon>Spiralia</taxon>
        <taxon>Gnathifera</taxon>
        <taxon>Rotifera</taxon>
        <taxon>Eurotatoria</taxon>
        <taxon>Bdelloidea</taxon>
        <taxon>Philodinida</taxon>
        <taxon>Philodinidae</taxon>
        <taxon>Didymodactylos</taxon>
    </lineage>
</organism>
<dbReference type="InterPro" id="IPR018708">
    <property type="entry name" value="DUF2225"/>
</dbReference>
<dbReference type="EMBL" id="CAJNOQ010014362">
    <property type="protein sequence ID" value="CAF1340185.1"/>
    <property type="molecule type" value="Genomic_DNA"/>
</dbReference>
<evidence type="ECO:0000256" key="3">
    <source>
        <dbReference type="PROSITE-ProRule" id="PRU00339"/>
    </source>
</evidence>
<gene>
    <name evidence="4" type="ORF">GPM918_LOCUS30393</name>
    <name evidence="5" type="ORF">SRO942_LOCUS31004</name>
</gene>
<dbReference type="Proteomes" id="UP000663829">
    <property type="component" value="Unassembled WGS sequence"/>
</dbReference>
<dbReference type="SMART" id="SM00671">
    <property type="entry name" value="SEL1"/>
    <property type="match status" value="3"/>
</dbReference>
<dbReference type="Gene3D" id="1.25.40.10">
    <property type="entry name" value="Tetratricopeptide repeat domain"/>
    <property type="match status" value="5"/>
</dbReference>
<evidence type="ECO:0000313" key="5">
    <source>
        <dbReference type="EMBL" id="CAF4200562.1"/>
    </source>
</evidence>
<dbReference type="PANTHER" id="PTHR45641:SF19">
    <property type="entry name" value="NEPHROCYSTIN-3"/>
    <property type="match status" value="1"/>
</dbReference>
<keyword evidence="2 3" id="KW-0802">TPR repeat</keyword>
<keyword evidence="6" id="KW-1185">Reference proteome</keyword>
<dbReference type="Pfam" id="PF13181">
    <property type="entry name" value="TPR_8"/>
    <property type="match status" value="1"/>
</dbReference>
<dbReference type="InterPro" id="IPR006597">
    <property type="entry name" value="Sel1-like"/>
</dbReference>
<feature type="repeat" description="TPR" evidence="3">
    <location>
        <begin position="284"/>
        <end position="317"/>
    </location>
</feature>
<dbReference type="InterPro" id="IPR019734">
    <property type="entry name" value="TPR_rpt"/>
</dbReference>
<dbReference type="InterPro" id="IPR011990">
    <property type="entry name" value="TPR-like_helical_dom_sf"/>
</dbReference>
<proteinExistence type="predicted"/>
<name>A0A815GKU7_9BILA</name>
<dbReference type="OrthoDB" id="626167at2759"/>
<comment type="caution">
    <text evidence="4">The sequence shown here is derived from an EMBL/GenBank/DDBJ whole genome shotgun (WGS) entry which is preliminary data.</text>
</comment>
<protein>
    <submittedName>
        <fullName evidence="4">Uncharacterized protein</fullName>
    </submittedName>
</protein>
<reference evidence="4" key="1">
    <citation type="submission" date="2021-02" db="EMBL/GenBank/DDBJ databases">
        <authorList>
            <person name="Nowell W R."/>
        </authorList>
    </citation>
    <scope>NUCLEOTIDE SEQUENCE</scope>
</reference>
<keyword evidence="1" id="KW-0677">Repeat</keyword>